<gene>
    <name evidence="1" type="ORF">HBF25_12465</name>
</gene>
<sequence>MQDTIYFVQGFRAADGQRSRFTALPGFACGSADQARHRVETLGATCDGVIAWCQQADLATGEYGAPVLLQRLGNVPDLR</sequence>
<dbReference type="AlphaFoldDB" id="A0A7X5UBB8"/>
<evidence type="ECO:0000313" key="1">
    <source>
        <dbReference type="EMBL" id="NII07197.1"/>
    </source>
</evidence>
<accession>A0A7X5UBB8</accession>
<dbReference type="Proteomes" id="UP000490980">
    <property type="component" value="Unassembled WGS sequence"/>
</dbReference>
<dbReference type="RefSeq" id="WP_166948878.1">
    <property type="nucleotide sequence ID" value="NZ_JAARLZ010000006.1"/>
</dbReference>
<comment type="caution">
    <text evidence="1">The sequence shown here is derived from an EMBL/GenBank/DDBJ whole genome shotgun (WGS) entry which is preliminary data.</text>
</comment>
<proteinExistence type="predicted"/>
<name>A0A7X5UBB8_9GAMM</name>
<reference evidence="1 2" key="1">
    <citation type="submission" date="2020-03" db="EMBL/GenBank/DDBJ databases">
        <authorList>
            <person name="Lai Q."/>
        </authorList>
    </citation>
    <scope>NUCLEOTIDE SEQUENCE [LARGE SCALE GENOMIC DNA]</scope>
    <source>
        <strain evidence="1 2">CCUG 25036</strain>
    </source>
</reference>
<protein>
    <submittedName>
        <fullName evidence="1">Uncharacterized protein</fullName>
    </submittedName>
</protein>
<organism evidence="1 2">
    <name type="scientific">Luteibacter anthropi</name>
    <dbReference type="NCBI Taxonomy" id="564369"/>
    <lineage>
        <taxon>Bacteria</taxon>
        <taxon>Pseudomonadati</taxon>
        <taxon>Pseudomonadota</taxon>
        <taxon>Gammaproteobacteria</taxon>
        <taxon>Lysobacterales</taxon>
        <taxon>Rhodanobacteraceae</taxon>
        <taxon>Luteibacter</taxon>
    </lineage>
</organism>
<evidence type="ECO:0000313" key="2">
    <source>
        <dbReference type="Proteomes" id="UP000490980"/>
    </source>
</evidence>
<dbReference type="EMBL" id="JAARLZ010000006">
    <property type="protein sequence ID" value="NII07197.1"/>
    <property type="molecule type" value="Genomic_DNA"/>
</dbReference>
<keyword evidence="2" id="KW-1185">Reference proteome</keyword>